<dbReference type="PROSITE" id="PS50151">
    <property type="entry name" value="UVR"/>
    <property type="match status" value="1"/>
</dbReference>
<dbReference type="GO" id="GO:0009432">
    <property type="term" value="P:SOS response"/>
    <property type="evidence" value="ECO:0007669"/>
    <property type="project" value="UniProtKB-KW"/>
</dbReference>
<dbReference type="InterPro" id="IPR001943">
    <property type="entry name" value="UVR_dom"/>
</dbReference>
<dbReference type="Proteomes" id="UP000280296">
    <property type="component" value="Unassembled WGS sequence"/>
</dbReference>
<comment type="caution">
    <text evidence="3">The sequence shown here is derived from an EMBL/GenBank/DDBJ whole genome shotgun (WGS) entry which is preliminary data.</text>
</comment>
<keyword evidence="4" id="KW-1185">Reference proteome</keyword>
<accession>A0A432MLP6</accession>
<dbReference type="EMBL" id="RYZH01000014">
    <property type="protein sequence ID" value="RUL88127.1"/>
    <property type="molecule type" value="Genomic_DNA"/>
</dbReference>
<reference evidence="3 4" key="2">
    <citation type="submission" date="2019-01" db="EMBL/GenBank/DDBJ databases">
        <title>Tautonia sociabilis, a novel thermotolerant planctomycete of Isosphaeraceae family, isolated from a 4000 m deep subterranean habitat.</title>
        <authorList>
            <person name="Kovaleva O.L."/>
            <person name="Elcheninov A.G."/>
            <person name="Van Heerden E."/>
            <person name="Toshchakov S.V."/>
            <person name="Novikov A."/>
            <person name="Bonch-Osmolovskaya E.A."/>
            <person name="Kublanov I.V."/>
        </authorList>
    </citation>
    <scope>NUCLEOTIDE SEQUENCE [LARGE SCALE GENOMIC DNA]</scope>
    <source>
        <strain evidence="3 4">GM2012</strain>
    </source>
</reference>
<gene>
    <name evidence="3" type="ORF">TsocGM_09095</name>
</gene>
<sequence>MRRDIDEALRGWPYDPEIDEVEAREVRARDGRTVVQVRIDLGILQMELDGRPDGACPRGFTTYLDYLRHRSRIRRRRRNAPVDSGPSAWTMSAEQCSEADRELVQFYHRRVAMLALQHYDRALRDADHSLSLMDFIADFGPTPDYVDRHERLRGGILFDRTQAAAAMALERSRPEEAIDAIREGIDRLERHCREQSPAEDLGRTEFLAGSEELESSDLAFVERLRRLEAEVRHHFEVPKTLKEQLDEAVEHEDYETAARLRDQIRSRAGD</sequence>
<dbReference type="Pfam" id="PF02151">
    <property type="entry name" value="UVR"/>
    <property type="match status" value="1"/>
</dbReference>
<evidence type="ECO:0000256" key="1">
    <source>
        <dbReference type="ARBA" id="ARBA00023236"/>
    </source>
</evidence>
<protein>
    <recommendedName>
        <fullName evidence="2">UVR domain-containing protein</fullName>
    </recommendedName>
</protein>
<evidence type="ECO:0000259" key="2">
    <source>
        <dbReference type="PROSITE" id="PS50151"/>
    </source>
</evidence>
<organism evidence="3 4">
    <name type="scientific">Tautonia sociabilis</name>
    <dbReference type="NCBI Taxonomy" id="2080755"/>
    <lineage>
        <taxon>Bacteria</taxon>
        <taxon>Pseudomonadati</taxon>
        <taxon>Planctomycetota</taxon>
        <taxon>Planctomycetia</taxon>
        <taxon>Isosphaerales</taxon>
        <taxon>Isosphaeraceae</taxon>
        <taxon>Tautonia</taxon>
    </lineage>
</organism>
<dbReference type="InterPro" id="IPR036876">
    <property type="entry name" value="UVR_dom_sf"/>
</dbReference>
<feature type="domain" description="UVR" evidence="2">
    <location>
        <begin position="235"/>
        <end position="270"/>
    </location>
</feature>
<dbReference type="AlphaFoldDB" id="A0A432MLP6"/>
<dbReference type="SUPFAM" id="SSF46600">
    <property type="entry name" value="C-terminal UvrC-binding domain of UvrB"/>
    <property type="match status" value="1"/>
</dbReference>
<evidence type="ECO:0000313" key="3">
    <source>
        <dbReference type="EMBL" id="RUL88127.1"/>
    </source>
</evidence>
<reference evidence="3 4" key="1">
    <citation type="submission" date="2018-12" db="EMBL/GenBank/DDBJ databases">
        <authorList>
            <person name="Toschakov S.V."/>
        </authorList>
    </citation>
    <scope>NUCLEOTIDE SEQUENCE [LARGE SCALE GENOMIC DNA]</scope>
    <source>
        <strain evidence="3 4">GM2012</strain>
    </source>
</reference>
<dbReference type="OrthoDB" id="252502at2"/>
<keyword evidence="1" id="KW-0227">DNA damage</keyword>
<proteinExistence type="predicted"/>
<keyword evidence="1" id="KW-0742">SOS response</keyword>
<evidence type="ECO:0000313" key="4">
    <source>
        <dbReference type="Proteomes" id="UP000280296"/>
    </source>
</evidence>
<name>A0A432MLP6_9BACT</name>